<dbReference type="SUPFAM" id="SSF63737">
    <property type="entry name" value="Leukotriene A4 hydrolase N-terminal domain"/>
    <property type="match status" value="1"/>
</dbReference>
<evidence type="ECO:0000256" key="16">
    <source>
        <dbReference type="SAM" id="SignalP"/>
    </source>
</evidence>
<dbReference type="GO" id="GO:0005615">
    <property type="term" value="C:extracellular space"/>
    <property type="evidence" value="ECO:0007669"/>
    <property type="project" value="TreeGrafter"/>
</dbReference>
<evidence type="ECO:0000256" key="14">
    <source>
        <dbReference type="RuleBase" id="RU364040"/>
    </source>
</evidence>
<keyword evidence="7 14" id="KW-0378">Hydrolase</keyword>
<dbReference type="Gene3D" id="1.10.390.10">
    <property type="entry name" value="Neutral Protease Domain 2"/>
    <property type="match status" value="1"/>
</dbReference>
<evidence type="ECO:0000256" key="10">
    <source>
        <dbReference type="ARBA" id="ARBA00023288"/>
    </source>
</evidence>
<keyword evidence="4" id="KW-0336">GPI-anchor</keyword>
<feature type="chain" id="PRO_5004338206" description="Aminopeptidase" evidence="16">
    <location>
        <begin position="21"/>
        <end position="995"/>
    </location>
</feature>
<dbReference type="AlphaFoldDB" id="Q9U7N8"/>
<evidence type="ECO:0000256" key="3">
    <source>
        <dbReference type="ARBA" id="ARBA00022438"/>
    </source>
</evidence>
<proteinExistence type="evidence at transcript level"/>
<dbReference type="GO" id="GO:0098552">
    <property type="term" value="C:side of membrane"/>
    <property type="evidence" value="ECO:0007669"/>
    <property type="project" value="UniProtKB-KW"/>
</dbReference>
<feature type="binding site" evidence="12">
    <location>
        <position position="362"/>
    </location>
    <ligand>
        <name>Zn(2+)</name>
        <dbReference type="ChEBI" id="CHEBI:29105"/>
        <note>catalytic</note>
    </ligand>
</feature>
<dbReference type="InterPro" id="IPR042097">
    <property type="entry name" value="Aminopeptidase_N-like_N_sf"/>
</dbReference>
<dbReference type="GO" id="GO:0008270">
    <property type="term" value="F:zinc ion binding"/>
    <property type="evidence" value="ECO:0007669"/>
    <property type="project" value="UniProtKB-UniRule"/>
</dbReference>
<reference evidence="20" key="1">
    <citation type="submission" date="1999-01" db="EMBL/GenBank/DDBJ databases">
        <title>Expression of a glycosylphosphatidylinositol-linked Manduca sexta aminopeptidase N in insect cells.</title>
        <authorList>
            <person name="Luo K."/>
            <person name="McLachlin J.R."/>
            <person name="Brown M.R."/>
            <person name="Adang M.J."/>
        </authorList>
    </citation>
    <scope>NUCLEOTIDE SEQUENCE</scope>
    <source>
        <tissue evidence="20">Midgut</tissue>
    </source>
</reference>
<evidence type="ECO:0000256" key="2">
    <source>
        <dbReference type="ARBA" id="ARBA00010136"/>
    </source>
</evidence>
<dbReference type="Gene3D" id="2.60.40.1910">
    <property type="match status" value="1"/>
</dbReference>
<evidence type="ECO:0000256" key="5">
    <source>
        <dbReference type="ARBA" id="ARBA00022670"/>
    </source>
</evidence>
<gene>
    <name evidence="20" type="primary">APN120</name>
</gene>
<feature type="active site" description="Proton acceptor" evidence="11">
    <location>
        <position position="363"/>
    </location>
</feature>
<feature type="domain" description="ERAP1-like C-terminal" evidence="18">
    <location>
        <begin position="597"/>
        <end position="901"/>
    </location>
</feature>
<keyword evidence="8 12" id="KW-0862">Zinc</keyword>
<feature type="domain" description="Peptidase M1 membrane alanine aminopeptidase" evidence="17">
    <location>
        <begin position="286"/>
        <end position="498"/>
    </location>
</feature>
<evidence type="ECO:0000313" key="20">
    <source>
        <dbReference type="EMBL" id="AAF07223.1"/>
    </source>
</evidence>
<dbReference type="CDD" id="cd09601">
    <property type="entry name" value="M1_APN-Q_like"/>
    <property type="match status" value="1"/>
</dbReference>
<dbReference type="InterPro" id="IPR001930">
    <property type="entry name" value="Peptidase_M1"/>
</dbReference>
<organism evidence="20">
    <name type="scientific">Manduca sexta</name>
    <name type="common">Tobacco hawkmoth</name>
    <name type="synonym">Tobacco hornworm</name>
    <dbReference type="NCBI Taxonomy" id="7130"/>
    <lineage>
        <taxon>Eukaryota</taxon>
        <taxon>Metazoa</taxon>
        <taxon>Ecdysozoa</taxon>
        <taxon>Arthropoda</taxon>
        <taxon>Hexapoda</taxon>
        <taxon>Insecta</taxon>
        <taxon>Pterygota</taxon>
        <taxon>Neoptera</taxon>
        <taxon>Endopterygota</taxon>
        <taxon>Lepidoptera</taxon>
        <taxon>Glossata</taxon>
        <taxon>Ditrysia</taxon>
        <taxon>Bombycoidea</taxon>
        <taxon>Sphingidae</taxon>
        <taxon>Sphinginae</taxon>
        <taxon>Sphingini</taxon>
        <taxon>Manduca</taxon>
    </lineage>
</organism>
<dbReference type="FunFam" id="2.60.40.1730:FF:000013">
    <property type="entry name" value="Aminopeptidase"/>
    <property type="match status" value="1"/>
</dbReference>
<evidence type="ECO:0000256" key="7">
    <source>
        <dbReference type="ARBA" id="ARBA00022801"/>
    </source>
</evidence>
<sequence>MVNLGFTIFLGVALLQGVLTLSPIPVPEEEWAEFSRMLRDPSYRLPTTTRPRHYAVTLTPYFDVVPAGVSSLTTFSFDGEVTIYISPTQANVNEIVLHCNDLTIQSLRVTYVSGNSEVDITATGQTFTCEMPYSFLRIRTSTPLVMNQEYIIRSTFRGNLQTNMRGFYRSWYVDRTGKRWMATTQLQPGHARQAFPCYDEPGFKATFDITMNREADFSPTISNMPIRATTTLTNGRISETFFTTPLTSTYLLAFIVSHYQVISNNNNAARPFRIYARNNVGSQGDWSLEMGEKLLLAMENYTAIPYYTMAQNIDMKQAAIPDFSAGAMENWGLLTYREALILYDPLNSNHHYRQRVANIVSHEIAHMWFGNLVTCAWWDNLWLNEGFARFYQYYLTATVDPELGYEIRFIPEQLQVAMFSDSVDSAHALTDTSVNDPVAVSAHFSTITYARGAAILRMTQHLLSYDTFVKGLRQYLRARQFDVAEPYHLFSALDAAAAEDNALAAYTGITIDAYFRTWSEKAGHPLLSVTVDHETGRMTLVQARWERNTGVSRFPGLWHIPITWTRAGAPDFENLKPSQVMTGQSLVIDRGTRGQEWVIFNKQVSGFYRVNYDNTTWGLITRALRSANRTVIHELSRSQIVDDVFQLARSGVMSYQRALNILSYLRFEDAYAPWLSAISGFNWVIRRFAHDAANLQTLQNQIIGLSEAVVARLGFTEVSGGTYMTDLQRLHVMQFLCNVGHQQCIDTGRQNFLNWRNGSFIPANMRPWVYCTGLRYGSAEDFNYFWNRYIVEDLSNEKVVMLEAAGCTRDQASLEKFLNAIVSGNDDVRPQDHSSALSSAITSNDVNTMRAFDWLTKNVDQITRTLGSITSPLNTITSRLLTEAQMTQVQTWLDANRNTIGAAYNTGVNGIATSRANLQWSANRMSEFLRFFETGFVDDVPSEATTVAPPAETTVTPSTFPPTEAPATTPAPGSGNIAALSVVSLLVTLAINMVA</sequence>
<evidence type="ECO:0000256" key="15">
    <source>
        <dbReference type="SAM" id="MobiDB-lite"/>
    </source>
</evidence>
<keyword evidence="3 14" id="KW-0031">Aminopeptidase</keyword>
<comment type="cofactor">
    <cofactor evidence="12 14">
        <name>Zn(2+)</name>
        <dbReference type="ChEBI" id="CHEBI:29105"/>
    </cofactor>
    <text evidence="12 14">Binds 1 zinc ion per subunit.</text>
</comment>
<dbReference type="EMBL" id="AF123313">
    <property type="protein sequence ID" value="AAF07223.1"/>
    <property type="molecule type" value="mRNA"/>
</dbReference>
<comment type="subcellular location">
    <subcellularLocation>
        <location evidence="1">Cell membrane</location>
        <topology evidence="1">Lipid-anchor</topology>
        <topology evidence="1">GPI-anchor</topology>
    </subcellularLocation>
</comment>
<evidence type="ECO:0000256" key="11">
    <source>
        <dbReference type="PIRSR" id="PIRSR634016-1"/>
    </source>
</evidence>
<comment type="similarity">
    <text evidence="2 14">Belongs to the peptidase M1 family.</text>
</comment>
<keyword evidence="10" id="KW-0449">Lipoprotein</keyword>
<keyword evidence="4" id="KW-0325">Glycoprotein</keyword>
<keyword evidence="9 14" id="KW-0482">Metalloprotease</keyword>
<dbReference type="Pfam" id="PF01433">
    <property type="entry name" value="Peptidase_M1"/>
    <property type="match status" value="1"/>
</dbReference>
<dbReference type="InterPro" id="IPR027268">
    <property type="entry name" value="Peptidase_M4/M1_CTD_sf"/>
</dbReference>
<dbReference type="GO" id="GO:0006508">
    <property type="term" value="P:proteolysis"/>
    <property type="evidence" value="ECO:0007669"/>
    <property type="project" value="UniProtKB-KW"/>
</dbReference>
<dbReference type="Pfam" id="PF11838">
    <property type="entry name" value="ERAP1_C"/>
    <property type="match status" value="1"/>
</dbReference>
<feature type="site" description="Transition state stabilizer" evidence="13">
    <location>
        <position position="449"/>
    </location>
</feature>
<dbReference type="PRINTS" id="PR00756">
    <property type="entry name" value="ALADIPTASE"/>
</dbReference>
<dbReference type="GO" id="GO:0042277">
    <property type="term" value="F:peptide binding"/>
    <property type="evidence" value="ECO:0007669"/>
    <property type="project" value="TreeGrafter"/>
</dbReference>
<dbReference type="InterPro" id="IPR014782">
    <property type="entry name" value="Peptidase_M1_dom"/>
</dbReference>
<feature type="binding site" evidence="12">
    <location>
        <position position="366"/>
    </location>
    <ligand>
        <name>Zn(2+)</name>
        <dbReference type="ChEBI" id="CHEBI:29105"/>
        <note>catalytic</note>
    </ligand>
</feature>
<keyword evidence="5 14" id="KW-0645">Protease</keyword>
<dbReference type="Gene3D" id="2.60.40.1730">
    <property type="entry name" value="tricorn interacting facor f3 domain"/>
    <property type="match status" value="1"/>
</dbReference>
<evidence type="ECO:0000259" key="18">
    <source>
        <dbReference type="Pfam" id="PF11838"/>
    </source>
</evidence>
<dbReference type="GO" id="GO:0070006">
    <property type="term" value="F:metalloaminopeptidase activity"/>
    <property type="evidence" value="ECO:0007669"/>
    <property type="project" value="TreeGrafter"/>
</dbReference>
<evidence type="ECO:0000256" key="12">
    <source>
        <dbReference type="PIRSR" id="PIRSR634016-3"/>
    </source>
</evidence>
<feature type="compositionally biased region" description="Low complexity" evidence="15">
    <location>
        <begin position="948"/>
        <end position="958"/>
    </location>
</feature>
<evidence type="ECO:0000256" key="9">
    <source>
        <dbReference type="ARBA" id="ARBA00023049"/>
    </source>
</evidence>
<feature type="signal peptide" evidence="16">
    <location>
        <begin position="1"/>
        <end position="20"/>
    </location>
</feature>
<dbReference type="Gene3D" id="1.25.50.20">
    <property type="match status" value="1"/>
</dbReference>
<dbReference type="InterPro" id="IPR045357">
    <property type="entry name" value="Aminopeptidase_N-like_N"/>
</dbReference>
<dbReference type="FunFam" id="1.10.390.10:FF:000006">
    <property type="entry name" value="Puromycin-sensitive aminopeptidase"/>
    <property type="match status" value="1"/>
</dbReference>
<dbReference type="EC" id="3.4.11.-" evidence="14"/>
<dbReference type="PANTHER" id="PTHR11533">
    <property type="entry name" value="PROTEASE M1 ZINC METALLOPROTEASE"/>
    <property type="match status" value="1"/>
</dbReference>
<dbReference type="InterPro" id="IPR024571">
    <property type="entry name" value="ERAP1-like_C_dom"/>
</dbReference>
<dbReference type="Pfam" id="PF17900">
    <property type="entry name" value="Peptidase_M1_N"/>
    <property type="match status" value="1"/>
</dbReference>
<dbReference type="MEROPS" id="M01.013"/>
<protein>
    <recommendedName>
        <fullName evidence="14">Aminopeptidase</fullName>
        <ecNumber evidence="14">3.4.11.-</ecNumber>
    </recommendedName>
</protein>
<dbReference type="GO" id="GO:0005886">
    <property type="term" value="C:plasma membrane"/>
    <property type="evidence" value="ECO:0007669"/>
    <property type="project" value="UniProtKB-SubCell"/>
</dbReference>
<dbReference type="SUPFAM" id="SSF55486">
    <property type="entry name" value="Metalloproteases ('zincins'), catalytic domain"/>
    <property type="match status" value="1"/>
</dbReference>
<evidence type="ECO:0000256" key="8">
    <source>
        <dbReference type="ARBA" id="ARBA00022833"/>
    </source>
</evidence>
<evidence type="ECO:0000256" key="1">
    <source>
        <dbReference type="ARBA" id="ARBA00004609"/>
    </source>
</evidence>
<dbReference type="InterPro" id="IPR050344">
    <property type="entry name" value="Peptidase_M1_aminopeptidases"/>
</dbReference>
<dbReference type="InterPro" id="IPR034016">
    <property type="entry name" value="M1_APN-typ"/>
</dbReference>
<feature type="domain" description="Aminopeptidase N-like N-terminal" evidence="19">
    <location>
        <begin position="51"/>
        <end position="251"/>
    </location>
</feature>
<name>Q9U7N8_MANSE</name>
<dbReference type="GO" id="GO:0005737">
    <property type="term" value="C:cytoplasm"/>
    <property type="evidence" value="ECO:0007669"/>
    <property type="project" value="TreeGrafter"/>
</dbReference>
<keyword evidence="6 12" id="KW-0479">Metal-binding</keyword>
<evidence type="ECO:0000256" key="4">
    <source>
        <dbReference type="ARBA" id="ARBA00022622"/>
    </source>
</evidence>
<evidence type="ECO:0000256" key="6">
    <source>
        <dbReference type="ARBA" id="ARBA00022723"/>
    </source>
</evidence>
<keyword evidence="16" id="KW-0732">Signal</keyword>
<keyword evidence="4" id="KW-0472">Membrane</keyword>
<evidence type="ECO:0000259" key="17">
    <source>
        <dbReference type="Pfam" id="PF01433"/>
    </source>
</evidence>
<feature type="region of interest" description="Disordered" evidence="15">
    <location>
        <begin position="948"/>
        <end position="973"/>
    </location>
</feature>
<dbReference type="OrthoDB" id="10031169at2759"/>
<dbReference type="GO" id="GO:0043171">
    <property type="term" value="P:peptide catabolic process"/>
    <property type="evidence" value="ECO:0007669"/>
    <property type="project" value="TreeGrafter"/>
</dbReference>
<accession>Q9U7N8</accession>
<feature type="binding site" evidence="12">
    <location>
        <position position="385"/>
    </location>
    <ligand>
        <name>Zn(2+)</name>
        <dbReference type="ChEBI" id="CHEBI:29105"/>
        <note>catalytic</note>
    </ligand>
</feature>
<dbReference type="PANTHER" id="PTHR11533:SF301">
    <property type="entry name" value="AMINOPEPTIDASE"/>
    <property type="match status" value="1"/>
</dbReference>
<evidence type="ECO:0000256" key="13">
    <source>
        <dbReference type="PIRSR" id="PIRSR634016-4"/>
    </source>
</evidence>
<evidence type="ECO:0000259" key="19">
    <source>
        <dbReference type="Pfam" id="PF17900"/>
    </source>
</evidence>